<evidence type="ECO:0000313" key="3">
    <source>
        <dbReference type="Proteomes" id="UP001549320"/>
    </source>
</evidence>
<dbReference type="EMBL" id="JBEPSH010000002">
    <property type="protein sequence ID" value="MET4576088.1"/>
    <property type="molecule type" value="Genomic_DNA"/>
</dbReference>
<protein>
    <recommendedName>
        <fullName evidence="4">Lipoprotein</fullName>
    </recommendedName>
</protein>
<evidence type="ECO:0000313" key="2">
    <source>
        <dbReference type="EMBL" id="MET4576088.1"/>
    </source>
</evidence>
<feature type="compositionally biased region" description="Polar residues" evidence="1">
    <location>
        <begin position="35"/>
        <end position="45"/>
    </location>
</feature>
<sequence>MKHHNHQNPNSQQPKARLVLIAAAMTVLLAACSEKPQTAGTTHSAADQKPWNGGQKAFDAPGWTPGDKASWDAQIKQRNRGQNEYVRMAP</sequence>
<dbReference type="Proteomes" id="UP001549320">
    <property type="component" value="Unassembled WGS sequence"/>
</dbReference>
<keyword evidence="3" id="KW-1185">Reference proteome</keyword>
<name>A0ABV2Q682_9BURK</name>
<reference evidence="2 3" key="1">
    <citation type="submission" date="2024-06" db="EMBL/GenBank/DDBJ databases">
        <title>Sorghum-associated microbial communities from plants grown in Nebraska, USA.</title>
        <authorList>
            <person name="Schachtman D."/>
        </authorList>
    </citation>
    <scope>NUCLEOTIDE SEQUENCE [LARGE SCALE GENOMIC DNA]</scope>
    <source>
        <strain evidence="2 3">2709</strain>
    </source>
</reference>
<gene>
    <name evidence="2" type="ORF">ABIE13_001188</name>
</gene>
<dbReference type="PROSITE" id="PS51257">
    <property type="entry name" value="PROKAR_LIPOPROTEIN"/>
    <property type="match status" value="1"/>
</dbReference>
<organism evidence="2 3">
    <name type="scientific">Ottowia thiooxydans</name>
    <dbReference type="NCBI Taxonomy" id="219182"/>
    <lineage>
        <taxon>Bacteria</taxon>
        <taxon>Pseudomonadati</taxon>
        <taxon>Pseudomonadota</taxon>
        <taxon>Betaproteobacteria</taxon>
        <taxon>Burkholderiales</taxon>
        <taxon>Comamonadaceae</taxon>
        <taxon>Ottowia</taxon>
    </lineage>
</organism>
<comment type="caution">
    <text evidence="2">The sequence shown here is derived from an EMBL/GenBank/DDBJ whole genome shotgun (WGS) entry which is preliminary data.</text>
</comment>
<accession>A0ABV2Q682</accession>
<feature type="region of interest" description="Disordered" evidence="1">
    <location>
        <begin position="35"/>
        <end position="90"/>
    </location>
</feature>
<evidence type="ECO:0008006" key="4">
    <source>
        <dbReference type="Google" id="ProtNLM"/>
    </source>
</evidence>
<dbReference type="RefSeq" id="WP_354441959.1">
    <property type="nucleotide sequence ID" value="NZ_JBEPSH010000002.1"/>
</dbReference>
<evidence type="ECO:0000256" key="1">
    <source>
        <dbReference type="SAM" id="MobiDB-lite"/>
    </source>
</evidence>
<proteinExistence type="predicted"/>